<dbReference type="GO" id="GO:0160105">
    <property type="term" value="F:tRNA (adenine(22)-N1)-methyltransferase activity"/>
    <property type="evidence" value="ECO:0007669"/>
    <property type="project" value="InterPro"/>
</dbReference>
<dbReference type="Pfam" id="PF04816">
    <property type="entry name" value="TrmK"/>
    <property type="match status" value="1"/>
</dbReference>
<dbReference type="GO" id="GO:0032259">
    <property type="term" value="P:methylation"/>
    <property type="evidence" value="ECO:0007669"/>
    <property type="project" value="UniProtKB-KW"/>
</dbReference>
<dbReference type="InterPro" id="IPR006901">
    <property type="entry name" value="TrmK"/>
</dbReference>
<dbReference type="PIRSF" id="PIRSF018637">
    <property type="entry name" value="TrmK"/>
    <property type="match status" value="1"/>
</dbReference>
<dbReference type="InterPro" id="IPR029063">
    <property type="entry name" value="SAM-dependent_MTases_sf"/>
</dbReference>
<dbReference type="SUPFAM" id="SSF53335">
    <property type="entry name" value="S-adenosyl-L-methionine-dependent methyltransferases"/>
    <property type="match status" value="1"/>
</dbReference>
<dbReference type="Proteomes" id="UP000675379">
    <property type="component" value="Unassembled WGS sequence"/>
</dbReference>
<organism evidence="1 2">
    <name type="scientific">Proteiniclasticum sediminis</name>
    <dbReference type="NCBI Taxonomy" id="2804028"/>
    <lineage>
        <taxon>Bacteria</taxon>
        <taxon>Bacillati</taxon>
        <taxon>Bacillota</taxon>
        <taxon>Clostridia</taxon>
        <taxon>Eubacteriales</taxon>
        <taxon>Clostridiaceae</taxon>
        <taxon>Proteiniclasticum</taxon>
    </lineage>
</organism>
<keyword evidence="1" id="KW-0808">Transferase</keyword>
<reference evidence="1" key="1">
    <citation type="submission" date="2021-04" db="EMBL/GenBank/DDBJ databases">
        <title>Proteiniclasticum sedimins sp. nov., an obligate anaerobic bacterium isolated from anaerobic sludge.</title>
        <authorList>
            <person name="Liu J."/>
        </authorList>
    </citation>
    <scope>NUCLEOTIDE SEQUENCE</scope>
    <source>
        <strain evidence="1">BAD-10</strain>
    </source>
</reference>
<evidence type="ECO:0000313" key="1">
    <source>
        <dbReference type="EMBL" id="MBR0575317.1"/>
    </source>
</evidence>
<sequence length="220" mass="24596">MIPPTDVVADIGTDHGYVLIELLRQNKIKTGIASDNKVGPLDKAKMNAAEAGVKVNMQFTLGNGLETLKGLPVNGAVLAGMGGVLTRDLLEKDLSVVKELDFLLLQPAQNPEVLREYLYNGPFTILDEALIREERRFYEAFLVCYCDHPEKMAEYVNYLVGERLIQNQDPLLPDFLEEKIREGEAILAKLELNSESAQIRQQVLTARIKDLRRLKDDCAG</sequence>
<accession>A0A941CMF3</accession>
<evidence type="ECO:0000313" key="2">
    <source>
        <dbReference type="Proteomes" id="UP000675379"/>
    </source>
</evidence>
<dbReference type="EMBL" id="JAGSCS010000003">
    <property type="protein sequence ID" value="MBR0575317.1"/>
    <property type="molecule type" value="Genomic_DNA"/>
</dbReference>
<dbReference type="PANTHER" id="PTHR38451">
    <property type="entry name" value="TRNA (ADENINE(22)-N(1))-METHYLTRANSFERASE"/>
    <property type="match status" value="1"/>
</dbReference>
<keyword evidence="2" id="KW-1185">Reference proteome</keyword>
<dbReference type="Gene3D" id="3.40.50.150">
    <property type="entry name" value="Vaccinia Virus protein VP39"/>
    <property type="match status" value="1"/>
</dbReference>
<dbReference type="PANTHER" id="PTHR38451:SF1">
    <property type="entry name" value="TRNA (ADENINE(22)-N(1))-METHYLTRANSFERASE"/>
    <property type="match status" value="1"/>
</dbReference>
<gene>
    <name evidence="1" type="ORF">KCG48_03075</name>
</gene>
<name>A0A941CMF3_9CLOT</name>
<dbReference type="AlphaFoldDB" id="A0A941CMF3"/>
<protein>
    <submittedName>
        <fullName evidence="1">SAM-dependent methyltransferase</fullName>
    </submittedName>
</protein>
<comment type="caution">
    <text evidence="1">The sequence shown here is derived from an EMBL/GenBank/DDBJ whole genome shotgun (WGS) entry which is preliminary data.</text>
</comment>
<keyword evidence="1" id="KW-0489">Methyltransferase</keyword>
<proteinExistence type="predicted"/>